<dbReference type="RefSeq" id="WP_188916310.1">
    <property type="nucleotide sequence ID" value="NZ_BMQV01000001.1"/>
</dbReference>
<accession>A0ABQ2Q039</accession>
<dbReference type="InterPro" id="IPR053167">
    <property type="entry name" value="Spore_coat_component"/>
</dbReference>
<evidence type="ECO:0000256" key="1">
    <source>
        <dbReference type="SAM" id="SignalP"/>
    </source>
</evidence>
<organism evidence="3 4">
    <name type="scientific">Shewanella saliphila</name>
    <dbReference type="NCBI Taxonomy" id="2282698"/>
    <lineage>
        <taxon>Bacteria</taxon>
        <taxon>Pseudomonadati</taxon>
        <taxon>Pseudomonadota</taxon>
        <taxon>Gammaproteobacteria</taxon>
        <taxon>Alteromonadales</taxon>
        <taxon>Shewanellaceae</taxon>
        <taxon>Shewanella</taxon>
    </lineage>
</organism>
<sequence>MNIISKLCCTAVMVFTSQHVYADCVVGGNSNQNLGTFSSAAISTGIVQTSFSSDFGCSGFVNLLDFNEIDATLVGANFQLTAANGDAVPYTLYTAPERTDPFTLNETVSFGSFNLLDLLGLFGDDGTIPIYLSTGTANVGVGTYNDTISVLWQWDYCSGIGLLGICLGRDNGSATVMINVQLTVTESCSVQTSDVSLGTVSYLGVAHSAILPLDINCTKQLSYQYYVDGGDNFNAGQRNMAFNTDTIAYKITTTDGNTLIGPDLSASVAGIGIGNNQAFQFLVETLVEDRFPLPGVYRDQVRVIVEF</sequence>
<feature type="chain" id="PRO_5047360255" description="Spore coat protein U/FanG domain-containing protein" evidence="1">
    <location>
        <begin position="23"/>
        <end position="307"/>
    </location>
</feature>
<keyword evidence="4" id="KW-1185">Reference proteome</keyword>
<dbReference type="PANTHER" id="PTHR37089">
    <property type="entry name" value="PROTEIN U-RELATED"/>
    <property type="match status" value="1"/>
</dbReference>
<feature type="signal peptide" evidence="1">
    <location>
        <begin position="1"/>
        <end position="22"/>
    </location>
</feature>
<dbReference type="PANTHER" id="PTHR37089:SF1">
    <property type="entry name" value="MEMBRANE PROTEIN"/>
    <property type="match status" value="1"/>
</dbReference>
<dbReference type="EMBL" id="BMQV01000001">
    <property type="protein sequence ID" value="GGP37331.1"/>
    <property type="molecule type" value="Genomic_DNA"/>
</dbReference>
<protein>
    <recommendedName>
        <fullName evidence="2">Spore coat protein U/FanG domain-containing protein</fullName>
    </recommendedName>
</protein>
<feature type="domain" description="Spore coat protein U/FanG" evidence="2">
    <location>
        <begin position="16"/>
        <end position="150"/>
    </location>
</feature>
<proteinExistence type="predicted"/>
<dbReference type="Proteomes" id="UP000654367">
    <property type="component" value="Unassembled WGS sequence"/>
</dbReference>
<name>A0ABQ2Q039_9GAMM</name>
<reference evidence="4" key="1">
    <citation type="journal article" date="2019" name="Int. J. Syst. Evol. Microbiol.">
        <title>The Global Catalogue of Microorganisms (GCM) 10K type strain sequencing project: providing services to taxonomists for standard genome sequencing and annotation.</title>
        <authorList>
            <consortium name="The Broad Institute Genomics Platform"/>
            <consortium name="The Broad Institute Genome Sequencing Center for Infectious Disease"/>
            <person name="Wu L."/>
            <person name="Ma J."/>
        </authorList>
    </citation>
    <scope>NUCLEOTIDE SEQUENCE [LARGE SCALE GENOMIC DNA]</scope>
    <source>
        <strain evidence="4">JCM 32304</strain>
    </source>
</reference>
<evidence type="ECO:0000313" key="4">
    <source>
        <dbReference type="Proteomes" id="UP000654367"/>
    </source>
</evidence>
<feature type="domain" description="Spore coat protein U/FanG" evidence="2">
    <location>
        <begin position="175"/>
        <end position="303"/>
    </location>
</feature>
<dbReference type="Pfam" id="PF05229">
    <property type="entry name" value="SCPU"/>
    <property type="match status" value="2"/>
</dbReference>
<comment type="caution">
    <text evidence="3">The sequence shown here is derived from an EMBL/GenBank/DDBJ whole genome shotgun (WGS) entry which is preliminary data.</text>
</comment>
<gene>
    <name evidence="3" type="ORF">GCM10009409_00210</name>
</gene>
<evidence type="ECO:0000313" key="3">
    <source>
        <dbReference type="EMBL" id="GGP37331.1"/>
    </source>
</evidence>
<dbReference type="InterPro" id="IPR007893">
    <property type="entry name" value="Spore_coat_U/FanG"/>
</dbReference>
<keyword evidence="1" id="KW-0732">Signal</keyword>
<evidence type="ECO:0000259" key="2">
    <source>
        <dbReference type="Pfam" id="PF05229"/>
    </source>
</evidence>